<keyword evidence="1" id="KW-0812">Transmembrane</keyword>
<feature type="transmembrane region" description="Helical" evidence="1">
    <location>
        <begin position="119"/>
        <end position="136"/>
    </location>
</feature>
<gene>
    <name evidence="3" type="ordered locus">Pedsa_1844</name>
</gene>
<dbReference type="STRING" id="762903.Pedsa_1844"/>
<sequence>MKLKISNDLILHFTVMIWGFTAILGALISIGETHLVWYRVLLAALSLYIYFKIKKVNFKVSRQSFLKIFATGGIVGLHWILFFGSIKASTVSVGIVCLSSLTLFTAILEPLFKAKSISFMEILVGILIIFGIYTIFKFETQYKTGIIMGISSAFCASIFSIINSKLIKNNSAPVITFYEMLGAFFWISVYLIITRGFNNEIIPNTKDIIYLLILSTICTSFAYVLGVHVMKELSAFKVALVTNLEPIYSIILALIIFGQSEAMTSGFYIGAIIILTSVFMYPIIKTRYTKRQINP</sequence>
<dbReference type="InterPro" id="IPR037185">
    <property type="entry name" value="EmrE-like"/>
</dbReference>
<accession>F0S8R8</accession>
<feature type="transmembrane region" description="Helical" evidence="1">
    <location>
        <begin position="238"/>
        <end position="259"/>
    </location>
</feature>
<feature type="transmembrane region" description="Helical" evidence="1">
    <location>
        <begin position="265"/>
        <end position="284"/>
    </location>
</feature>
<dbReference type="eggNOG" id="COG0697">
    <property type="taxonomic scope" value="Bacteria"/>
</dbReference>
<dbReference type="KEGG" id="psn:Pedsa_1844"/>
<feature type="transmembrane region" description="Helical" evidence="1">
    <location>
        <begin position="65"/>
        <end position="86"/>
    </location>
</feature>
<keyword evidence="1" id="KW-1133">Transmembrane helix</keyword>
<evidence type="ECO:0000256" key="1">
    <source>
        <dbReference type="SAM" id="Phobius"/>
    </source>
</evidence>
<proteinExistence type="predicted"/>
<reference evidence="4" key="2">
    <citation type="submission" date="2011-02" db="EMBL/GenBank/DDBJ databases">
        <title>The complete genome of Pedobacter saltans DSM 12145.</title>
        <authorList>
            <consortium name="US DOE Joint Genome Institute (JGI-PGF)"/>
            <person name="Lucas S."/>
            <person name="Copeland A."/>
            <person name="Lapidus A."/>
            <person name="Bruce D."/>
            <person name="Goodwin L."/>
            <person name="Pitluck S."/>
            <person name="Kyrpides N."/>
            <person name="Mavromatis K."/>
            <person name="Pagani I."/>
            <person name="Ivanova N."/>
            <person name="Ovchinnikova G."/>
            <person name="Lu M."/>
            <person name="Detter J.C."/>
            <person name="Han C."/>
            <person name="Land M."/>
            <person name="Hauser L."/>
            <person name="Markowitz V."/>
            <person name="Cheng J.-F."/>
            <person name="Hugenholtz P."/>
            <person name="Woyke T."/>
            <person name="Wu D."/>
            <person name="Tindall B."/>
            <person name="Pomrenke H.G."/>
            <person name="Brambilla E."/>
            <person name="Klenk H.-P."/>
            <person name="Eisen J.A."/>
        </authorList>
    </citation>
    <scope>NUCLEOTIDE SEQUENCE [LARGE SCALE GENOMIC DNA]</scope>
    <source>
        <strain evidence="4">ATCC 51119 / DSM 12145 / JCM 21818 / LMG 10337 / NBRC 100064 / NCIMB 13643</strain>
    </source>
</reference>
<feature type="transmembrane region" description="Helical" evidence="1">
    <location>
        <begin position="142"/>
        <end position="162"/>
    </location>
</feature>
<protein>
    <recommendedName>
        <fullName evidence="2">EamA domain-containing protein</fullName>
    </recommendedName>
</protein>
<feature type="transmembrane region" description="Helical" evidence="1">
    <location>
        <begin position="208"/>
        <end position="226"/>
    </location>
</feature>
<feature type="transmembrane region" description="Helical" evidence="1">
    <location>
        <begin position="92"/>
        <end position="112"/>
    </location>
</feature>
<dbReference type="HOGENOM" id="CLU_033863_15_3_10"/>
<evidence type="ECO:0000259" key="2">
    <source>
        <dbReference type="Pfam" id="PF00892"/>
    </source>
</evidence>
<dbReference type="RefSeq" id="WP_013632887.1">
    <property type="nucleotide sequence ID" value="NC_015177.1"/>
</dbReference>
<dbReference type="OrthoDB" id="9150437at2"/>
<dbReference type="SUPFAM" id="SSF103481">
    <property type="entry name" value="Multidrug resistance efflux transporter EmrE"/>
    <property type="match status" value="2"/>
</dbReference>
<organism evidence="3 4">
    <name type="scientific">Pseudopedobacter saltans (strain ATCC 51119 / DSM 12145 / JCM 21818 / CCUG 39354 / LMG 10337 / NBRC 100064 / NCIMB 13643)</name>
    <name type="common">Pedobacter saltans</name>
    <dbReference type="NCBI Taxonomy" id="762903"/>
    <lineage>
        <taxon>Bacteria</taxon>
        <taxon>Pseudomonadati</taxon>
        <taxon>Bacteroidota</taxon>
        <taxon>Sphingobacteriia</taxon>
        <taxon>Sphingobacteriales</taxon>
        <taxon>Sphingobacteriaceae</taxon>
        <taxon>Pseudopedobacter</taxon>
    </lineage>
</organism>
<feature type="domain" description="EamA" evidence="2">
    <location>
        <begin position="12"/>
        <end position="136"/>
    </location>
</feature>
<dbReference type="PANTHER" id="PTHR22911">
    <property type="entry name" value="ACYL-MALONYL CONDENSING ENZYME-RELATED"/>
    <property type="match status" value="1"/>
</dbReference>
<reference evidence="3 4" key="1">
    <citation type="journal article" date="2011" name="Stand. Genomic Sci.">
        <title>Complete genome sequence of the gliding, heparinolytic Pedobacter saltans type strain (113).</title>
        <authorList>
            <person name="Liolios K."/>
            <person name="Sikorski J."/>
            <person name="Lu M."/>
            <person name="Nolan M."/>
            <person name="Lapidus A."/>
            <person name="Lucas S."/>
            <person name="Hammon N."/>
            <person name="Deshpande S."/>
            <person name="Cheng J.F."/>
            <person name="Tapia R."/>
            <person name="Han C."/>
            <person name="Goodwin L."/>
            <person name="Pitluck S."/>
            <person name="Huntemann M."/>
            <person name="Ivanova N."/>
            <person name="Pagani I."/>
            <person name="Mavromatis K."/>
            <person name="Ovchinikova G."/>
            <person name="Pati A."/>
            <person name="Chen A."/>
            <person name="Palaniappan K."/>
            <person name="Land M."/>
            <person name="Hauser L."/>
            <person name="Brambilla E.M."/>
            <person name="Kotsyurbenko O."/>
            <person name="Rohde M."/>
            <person name="Tindall B.J."/>
            <person name="Abt B."/>
            <person name="Goker M."/>
            <person name="Detter J.C."/>
            <person name="Woyke T."/>
            <person name="Bristow J."/>
            <person name="Eisen J.A."/>
            <person name="Markowitz V."/>
            <person name="Hugenholtz P."/>
            <person name="Klenk H.P."/>
            <person name="Kyrpides N.C."/>
        </authorList>
    </citation>
    <scope>NUCLEOTIDE SEQUENCE [LARGE SCALE GENOMIC DNA]</scope>
    <source>
        <strain evidence="4">ATCC 51119 / DSM 12145 / JCM 21818 / LMG 10337 / NBRC 100064 / NCIMB 13643</strain>
    </source>
</reference>
<feature type="transmembrane region" description="Helical" evidence="1">
    <location>
        <begin position="174"/>
        <end position="193"/>
    </location>
</feature>
<dbReference type="InterPro" id="IPR000620">
    <property type="entry name" value="EamA_dom"/>
</dbReference>
<evidence type="ECO:0000313" key="4">
    <source>
        <dbReference type="Proteomes" id="UP000000310"/>
    </source>
</evidence>
<feature type="domain" description="EamA" evidence="2">
    <location>
        <begin position="144"/>
        <end position="280"/>
    </location>
</feature>
<feature type="transmembrane region" description="Helical" evidence="1">
    <location>
        <begin position="9"/>
        <end position="30"/>
    </location>
</feature>
<keyword evidence="1" id="KW-0472">Membrane</keyword>
<dbReference type="AlphaFoldDB" id="F0S8R8"/>
<feature type="transmembrane region" description="Helical" evidence="1">
    <location>
        <begin position="36"/>
        <end position="53"/>
    </location>
</feature>
<dbReference type="GO" id="GO:0016020">
    <property type="term" value="C:membrane"/>
    <property type="evidence" value="ECO:0007669"/>
    <property type="project" value="InterPro"/>
</dbReference>
<dbReference type="Proteomes" id="UP000000310">
    <property type="component" value="Chromosome"/>
</dbReference>
<keyword evidence="4" id="KW-1185">Reference proteome</keyword>
<name>F0S8R8_PSESL</name>
<dbReference type="Pfam" id="PF00892">
    <property type="entry name" value="EamA"/>
    <property type="match status" value="2"/>
</dbReference>
<dbReference type="PANTHER" id="PTHR22911:SF79">
    <property type="entry name" value="MOBA-LIKE NTP TRANSFERASE DOMAIN-CONTAINING PROTEIN"/>
    <property type="match status" value="1"/>
</dbReference>
<evidence type="ECO:0000313" key="3">
    <source>
        <dbReference type="EMBL" id="ADY52399.1"/>
    </source>
</evidence>
<dbReference type="EMBL" id="CP002545">
    <property type="protein sequence ID" value="ADY52399.1"/>
    <property type="molecule type" value="Genomic_DNA"/>
</dbReference>